<dbReference type="Proteomes" id="UP000002279">
    <property type="component" value="Chromosome 10"/>
</dbReference>
<reference evidence="3" key="2">
    <citation type="submission" date="2025-08" db="UniProtKB">
        <authorList>
            <consortium name="Ensembl"/>
        </authorList>
    </citation>
    <scope>IDENTIFICATION</scope>
    <source>
        <strain evidence="3">Glennie</strain>
    </source>
</reference>
<dbReference type="InterPro" id="IPR019339">
    <property type="entry name" value="CIR_N_dom"/>
</dbReference>
<evidence type="ECO:0000256" key="1">
    <source>
        <dbReference type="SAM" id="MobiDB-lite"/>
    </source>
</evidence>
<dbReference type="OMA" id="WYEELPK"/>
<dbReference type="GeneTree" id="ENSGT00510000048131"/>
<name>A0A6I8MY88_ORNAN</name>
<feature type="compositionally biased region" description="Low complexity" evidence="1">
    <location>
        <begin position="187"/>
        <end position="199"/>
    </location>
</feature>
<dbReference type="AlphaFoldDB" id="A0A6I8MY88"/>
<dbReference type="FunCoup" id="A0A6I8MY88">
    <property type="interactions" value="355"/>
</dbReference>
<dbReference type="SMART" id="SM01083">
    <property type="entry name" value="Cir_N"/>
    <property type="match status" value="1"/>
</dbReference>
<reference evidence="3 4" key="1">
    <citation type="journal article" date="2008" name="Nature">
        <title>Genome analysis of the platypus reveals unique signatures of evolution.</title>
        <authorList>
            <person name="Warren W.C."/>
            <person name="Hillier L.W."/>
            <person name="Marshall Graves J.A."/>
            <person name="Birney E."/>
            <person name="Ponting C.P."/>
            <person name="Grutzner F."/>
            <person name="Belov K."/>
            <person name="Miller W."/>
            <person name="Clarke L."/>
            <person name="Chinwalla A.T."/>
            <person name="Yang S.P."/>
            <person name="Heger A."/>
            <person name="Locke D.P."/>
            <person name="Miethke P."/>
            <person name="Waters P.D."/>
            <person name="Veyrunes F."/>
            <person name="Fulton L."/>
            <person name="Fulton B."/>
            <person name="Graves T."/>
            <person name="Wallis J."/>
            <person name="Puente X.S."/>
            <person name="Lopez-Otin C."/>
            <person name="Ordonez G.R."/>
            <person name="Eichler E.E."/>
            <person name="Chen L."/>
            <person name="Cheng Z."/>
            <person name="Deakin J.E."/>
            <person name="Alsop A."/>
            <person name="Thompson K."/>
            <person name="Kirby P."/>
            <person name="Papenfuss A.T."/>
            <person name="Wakefield M.J."/>
            <person name="Olender T."/>
            <person name="Lancet D."/>
            <person name="Huttley G.A."/>
            <person name="Smit A.F."/>
            <person name="Pask A."/>
            <person name="Temple-Smith P."/>
            <person name="Batzer M.A."/>
            <person name="Walker J.A."/>
            <person name="Konkel M.K."/>
            <person name="Harris R.S."/>
            <person name="Whittington C.M."/>
            <person name="Wong E.S."/>
            <person name="Gemmell N.J."/>
            <person name="Buschiazzo E."/>
            <person name="Vargas Jentzsch I.M."/>
            <person name="Merkel A."/>
            <person name="Schmitz J."/>
            <person name="Zemann A."/>
            <person name="Churakov G."/>
            <person name="Kriegs J.O."/>
            <person name="Brosius J."/>
            <person name="Murchison E.P."/>
            <person name="Sachidanandam R."/>
            <person name="Smith C."/>
            <person name="Hannon G.J."/>
            <person name="Tsend-Ayush E."/>
            <person name="McMillan D."/>
            <person name="Attenborough R."/>
            <person name="Rens W."/>
            <person name="Ferguson-Smith M."/>
            <person name="Lefevre C.M."/>
            <person name="Sharp J.A."/>
            <person name="Nicholas K.R."/>
            <person name="Ray D.A."/>
            <person name="Kube M."/>
            <person name="Reinhardt R."/>
            <person name="Pringle T.H."/>
            <person name="Taylor J."/>
            <person name="Jones R.C."/>
            <person name="Nixon B."/>
            <person name="Dacheux J.L."/>
            <person name="Niwa H."/>
            <person name="Sekita Y."/>
            <person name="Huang X."/>
            <person name="Stark A."/>
            <person name="Kheradpour P."/>
            <person name="Kellis M."/>
            <person name="Flicek P."/>
            <person name="Chen Y."/>
            <person name="Webber C."/>
            <person name="Hardison R."/>
            <person name="Nelson J."/>
            <person name="Hallsworth-Pepin K."/>
            <person name="Delehaunty K."/>
            <person name="Markovic C."/>
            <person name="Minx P."/>
            <person name="Feng Y."/>
            <person name="Kremitzki C."/>
            <person name="Mitreva M."/>
            <person name="Glasscock J."/>
            <person name="Wylie T."/>
            <person name="Wohldmann P."/>
            <person name="Thiru P."/>
            <person name="Nhan M.N."/>
            <person name="Pohl C.S."/>
            <person name="Smith S.M."/>
            <person name="Hou S."/>
            <person name="Nefedov M."/>
            <person name="de Jong P.J."/>
            <person name="Renfree M.B."/>
            <person name="Mardis E.R."/>
            <person name="Wilson R.K."/>
        </authorList>
    </citation>
    <scope>NUCLEOTIDE SEQUENCE [LARGE SCALE GENOMIC DNA]</scope>
    <source>
        <strain evidence="3 4">Glennie</strain>
    </source>
</reference>
<dbReference type="Ensembl" id="ENSOANT00000071993.1">
    <property type="protein sequence ID" value="ENSOANP00000033688.1"/>
    <property type="gene ID" value="ENSOANG00000048284.1"/>
</dbReference>
<dbReference type="InterPro" id="IPR039875">
    <property type="entry name" value="LENG1-like"/>
</dbReference>
<sequence length="263" mass="30099">MNILPKKSWHVRNKDNVARVRRDEAQAREEERERERRALLAQQEARTDFLRKKARRELPGGEAGGAASPGREVVPRDPGHVDLFRGLEDGRGALSGNKEHEEEKRQEKERQEKALGLLTYLGQSAAEAQTNPPWYQRPPERGGTGPGPQEEKLKGRLDPLRELERQLRKKKGGSGEKRKREPDRKGSSGLLQGPSSLEQLRAERLKREAAERVRAEALLAGGGQGRQAREQDEEPDERRRRYNSQFHPELARPPRAHDREPRR</sequence>
<protein>
    <submittedName>
        <fullName evidence="3">Leukocyte receptor cluster member 1</fullName>
    </submittedName>
</protein>
<dbReference type="Pfam" id="PF10197">
    <property type="entry name" value="Cir_N"/>
    <property type="match status" value="1"/>
</dbReference>
<feature type="compositionally biased region" description="Basic and acidic residues" evidence="1">
    <location>
        <begin position="12"/>
        <end position="38"/>
    </location>
</feature>
<keyword evidence="4" id="KW-1185">Reference proteome</keyword>
<feature type="compositionally biased region" description="Basic and acidic residues" evidence="1">
    <location>
        <begin position="249"/>
        <end position="263"/>
    </location>
</feature>
<organism evidence="3 4">
    <name type="scientific">Ornithorhynchus anatinus</name>
    <name type="common">Duckbill platypus</name>
    <dbReference type="NCBI Taxonomy" id="9258"/>
    <lineage>
        <taxon>Eukaryota</taxon>
        <taxon>Metazoa</taxon>
        <taxon>Chordata</taxon>
        <taxon>Craniata</taxon>
        <taxon>Vertebrata</taxon>
        <taxon>Euteleostomi</taxon>
        <taxon>Mammalia</taxon>
        <taxon>Monotremata</taxon>
        <taxon>Ornithorhynchidae</taxon>
        <taxon>Ornithorhynchus</taxon>
    </lineage>
</organism>
<dbReference type="CTD" id="79165"/>
<evidence type="ECO:0000313" key="4">
    <source>
        <dbReference type="Proteomes" id="UP000002279"/>
    </source>
</evidence>
<dbReference type="InParanoid" id="A0A6I8MY88"/>
<gene>
    <name evidence="3" type="primary">LENG1</name>
</gene>
<feature type="compositionally biased region" description="Basic and acidic residues" evidence="1">
    <location>
        <begin position="45"/>
        <end position="59"/>
    </location>
</feature>
<dbReference type="Bgee" id="ENSOANG00000048284">
    <property type="expression patterns" value="Expressed in cerebellum and 7 other cell types or tissues"/>
</dbReference>
<dbReference type="RefSeq" id="XP_028929641.1">
    <property type="nucleotide sequence ID" value="XM_029073808.2"/>
</dbReference>
<evidence type="ECO:0000259" key="2">
    <source>
        <dbReference type="SMART" id="SM01083"/>
    </source>
</evidence>
<dbReference type="KEGG" id="oaa:114814703"/>
<feature type="region of interest" description="Disordered" evidence="1">
    <location>
        <begin position="1"/>
        <end position="263"/>
    </location>
</feature>
<feature type="compositionally biased region" description="Basic and acidic residues" evidence="1">
    <location>
        <begin position="149"/>
        <end position="166"/>
    </location>
</feature>
<feature type="domain" description="CBF1-interacting co-repressor CIR N-terminal" evidence="2">
    <location>
        <begin position="8"/>
        <end position="44"/>
    </location>
</feature>
<dbReference type="GeneID" id="114814703"/>
<dbReference type="PANTHER" id="PTHR22093:SF0">
    <property type="entry name" value="LEUKOCYTE RECEPTOR CLUSTER MEMBER 1"/>
    <property type="match status" value="1"/>
</dbReference>
<evidence type="ECO:0000313" key="3">
    <source>
        <dbReference type="Ensembl" id="ENSOANP00000033688.1"/>
    </source>
</evidence>
<feature type="compositionally biased region" description="Basic and acidic residues" evidence="1">
    <location>
        <begin position="73"/>
        <end position="113"/>
    </location>
</feature>
<dbReference type="PANTHER" id="PTHR22093">
    <property type="entry name" value="LEUKOCYTE RECEPTOR CLUSTER LRC MEMBER 1"/>
    <property type="match status" value="1"/>
</dbReference>
<reference evidence="3" key="3">
    <citation type="submission" date="2025-09" db="UniProtKB">
        <authorList>
            <consortium name="Ensembl"/>
        </authorList>
    </citation>
    <scope>IDENTIFICATION</scope>
    <source>
        <strain evidence="3">Glennie</strain>
    </source>
</reference>
<feature type="compositionally biased region" description="Basic and acidic residues" evidence="1">
    <location>
        <begin position="200"/>
        <end position="215"/>
    </location>
</feature>
<proteinExistence type="predicted"/>
<feature type="compositionally biased region" description="Basic and acidic residues" evidence="1">
    <location>
        <begin position="173"/>
        <end position="186"/>
    </location>
</feature>
<accession>A0A6I8MY88</accession>